<gene>
    <name evidence="7" type="primary">LOC118265457</name>
</gene>
<evidence type="ECO:0000313" key="7">
    <source>
        <dbReference type="RefSeq" id="XP_035434233.2"/>
    </source>
</evidence>
<reference evidence="7" key="1">
    <citation type="submission" date="2025-08" db="UniProtKB">
        <authorList>
            <consortium name="RefSeq"/>
        </authorList>
    </citation>
    <scope>IDENTIFICATION</scope>
    <source>
        <tissue evidence="7">Whole larval tissue</tissue>
    </source>
</reference>
<dbReference type="Proteomes" id="UP000829999">
    <property type="component" value="Chromosome 28"/>
</dbReference>
<dbReference type="GO" id="GO:0008270">
    <property type="term" value="F:zinc ion binding"/>
    <property type="evidence" value="ECO:0007669"/>
    <property type="project" value="UniProtKB-KW"/>
</dbReference>
<feature type="domain" description="RING-type" evidence="5">
    <location>
        <begin position="22"/>
        <end position="56"/>
    </location>
</feature>
<name>A0A9R0EHL1_SPOFR</name>
<dbReference type="PROSITE" id="PS50089">
    <property type="entry name" value="ZF_RING_2"/>
    <property type="match status" value="1"/>
</dbReference>
<keyword evidence="1 3" id="KW-0863">Zinc-finger</keyword>
<keyword evidence="2" id="KW-0862">Zinc</keyword>
<feature type="compositionally biased region" description="Basic residues" evidence="4">
    <location>
        <begin position="545"/>
        <end position="560"/>
    </location>
</feature>
<evidence type="ECO:0000259" key="5">
    <source>
        <dbReference type="PROSITE" id="PS50089"/>
    </source>
</evidence>
<dbReference type="AlphaFoldDB" id="A0A9R0EHL1"/>
<evidence type="ECO:0000313" key="6">
    <source>
        <dbReference type="Proteomes" id="UP000829999"/>
    </source>
</evidence>
<evidence type="ECO:0000256" key="2">
    <source>
        <dbReference type="ARBA" id="ARBA00022833"/>
    </source>
</evidence>
<feature type="region of interest" description="Disordered" evidence="4">
    <location>
        <begin position="510"/>
        <end position="560"/>
    </location>
</feature>
<dbReference type="RefSeq" id="XP_035434233.2">
    <property type="nucleotide sequence ID" value="XM_035578340.2"/>
</dbReference>
<feature type="region of interest" description="Disordered" evidence="4">
    <location>
        <begin position="252"/>
        <end position="275"/>
    </location>
</feature>
<accession>A0A9R0EHL1</accession>
<keyword evidence="6" id="KW-1185">Reference proteome</keyword>
<evidence type="ECO:0000256" key="4">
    <source>
        <dbReference type="SAM" id="MobiDB-lite"/>
    </source>
</evidence>
<evidence type="ECO:0000256" key="1">
    <source>
        <dbReference type="ARBA" id="ARBA00022771"/>
    </source>
</evidence>
<dbReference type="OrthoDB" id="7346979at2759"/>
<protein>
    <submittedName>
        <fullName evidence="7">Uncharacterized protein LOC118265457</fullName>
    </submittedName>
</protein>
<organism evidence="6 7">
    <name type="scientific">Spodoptera frugiperda</name>
    <name type="common">Fall armyworm</name>
    <dbReference type="NCBI Taxonomy" id="7108"/>
    <lineage>
        <taxon>Eukaryota</taxon>
        <taxon>Metazoa</taxon>
        <taxon>Ecdysozoa</taxon>
        <taxon>Arthropoda</taxon>
        <taxon>Hexapoda</taxon>
        <taxon>Insecta</taxon>
        <taxon>Pterygota</taxon>
        <taxon>Neoptera</taxon>
        <taxon>Endopterygota</taxon>
        <taxon>Lepidoptera</taxon>
        <taxon>Glossata</taxon>
        <taxon>Ditrysia</taxon>
        <taxon>Noctuoidea</taxon>
        <taxon>Noctuidae</taxon>
        <taxon>Amphipyrinae</taxon>
        <taxon>Spodoptera</taxon>
    </lineage>
</organism>
<dbReference type="SUPFAM" id="SSF57850">
    <property type="entry name" value="RING/U-box"/>
    <property type="match status" value="1"/>
</dbReference>
<dbReference type="GeneID" id="118265457"/>
<evidence type="ECO:0000256" key="3">
    <source>
        <dbReference type="PROSITE-ProRule" id="PRU00175"/>
    </source>
</evidence>
<dbReference type="InterPro" id="IPR001841">
    <property type="entry name" value="Znf_RING"/>
</dbReference>
<keyword evidence="1 3" id="KW-0479">Metal-binding</keyword>
<proteinExistence type="predicted"/>
<sequence>MNNINIDKTIEHVENIVKNNQCSVCVKTDGQRLRYSCGHTACDDCVVDVLDCCSICLTPPQASSPQPRLDDVLTQRVKNASTLLRECQKLFNTDAFTRKRLSERLRIEKELFPECIQAPVKYENKRKSSFNLSKNKENRLPSFLPGEAISQLDEDNTMENSFKYVQQWLNKNDNDFVRKPFRDLNVNTQLDHSVKHSSNQYKTQNKIDKNLTDSKTNRKRTHYKTTVSNKSFISSKRKSVIDQDIISPKKIKKEQPPRAALNKHGTNTDNDNDESGIFMENDPIVIDDSQETAIDKDRNAWLAVLEANKYEQNESTSVVHLDCSEPQTFIPVNKEIAVGSEGKQTRRTQNVPFYKKSYITETCTLCNADRNATAQTEDVKITIDNADFTTTIKILNSTDNGSKPKPTNSVLVQTDISETINGDDSAVANLNDINDKFEDVAQKSDAQSEDLFGEEGGHNENDNDRPSHDYKCLVIAESDSDMELERSGPLPVKVDVHRSCDETDYGILSEIENIQEHSTRSRRGPRGLTPTSTDSSEKENFNPNRMKKQTNKKKKSSKKL</sequence>